<dbReference type="SUPFAM" id="SSF56574">
    <property type="entry name" value="Serpins"/>
    <property type="match status" value="1"/>
</dbReference>
<protein>
    <recommendedName>
        <fullName evidence="6">Serpin domain-containing protein</fullName>
    </recommendedName>
</protein>
<evidence type="ECO:0000256" key="3">
    <source>
        <dbReference type="ARBA" id="ARBA00022900"/>
    </source>
</evidence>
<dbReference type="InterPro" id="IPR042178">
    <property type="entry name" value="Serpin_sf_1"/>
</dbReference>
<evidence type="ECO:0000256" key="1">
    <source>
        <dbReference type="ARBA" id="ARBA00009500"/>
    </source>
</evidence>
<dbReference type="CDD" id="cd02043">
    <property type="entry name" value="serpinP_plants"/>
    <property type="match status" value="1"/>
</dbReference>
<dbReference type="Gene3D" id="3.30.497.10">
    <property type="entry name" value="Antithrombin, subunit I, domain 2"/>
    <property type="match status" value="1"/>
</dbReference>
<dbReference type="EMBL" id="JACEFO010001969">
    <property type="protein sequence ID" value="KAF8690973.1"/>
    <property type="molecule type" value="Genomic_DNA"/>
</dbReference>
<accession>A0A835B7D3</accession>
<dbReference type="Proteomes" id="UP000636709">
    <property type="component" value="Unassembled WGS sequence"/>
</dbReference>
<feature type="domain" description="Serpin" evidence="6">
    <location>
        <begin position="57"/>
        <end position="413"/>
    </location>
</feature>
<name>A0A835B7D3_9POAL</name>
<dbReference type="InterPro" id="IPR000215">
    <property type="entry name" value="Serpin_fam"/>
</dbReference>
<evidence type="ECO:0000313" key="7">
    <source>
        <dbReference type="EMBL" id="KAF8690973.1"/>
    </source>
</evidence>
<comment type="similarity">
    <text evidence="1 5">Belongs to the serpin family.</text>
</comment>
<gene>
    <name evidence="7" type="ORF">HU200_040734</name>
</gene>
<dbReference type="OrthoDB" id="664427at2759"/>
<dbReference type="Pfam" id="PF00079">
    <property type="entry name" value="Serpin"/>
    <property type="match status" value="2"/>
</dbReference>
<proteinExistence type="inferred from homology"/>
<evidence type="ECO:0000256" key="2">
    <source>
        <dbReference type="ARBA" id="ARBA00022690"/>
    </source>
</evidence>
<dbReference type="Gene3D" id="2.30.39.10">
    <property type="entry name" value="Alpha-1-antitrypsin, domain 1"/>
    <property type="match status" value="2"/>
</dbReference>
<reference evidence="7" key="1">
    <citation type="submission" date="2020-07" db="EMBL/GenBank/DDBJ databases">
        <title>Genome sequence and genetic diversity analysis of an under-domesticated orphan crop, white fonio (Digitaria exilis).</title>
        <authorList>
            <person name="Bennetzen J.L."/>
            <person name="Chen S."/>
            <person name="Ma X."/>
            <person name="Wang X."/>
            <person name="Yssel A.E.J."/>
            <person name="Chaluvadi S.R."/>
            <person name="Johnson M."/>
            <person name="Gangashetty P."/>
            <person name="Hamidou F."/>
            <person name="Sanogo M.D."/>
            <person name="Zwaenepoel A."/>
            <person name="Wallace J."/>
            <person name="Van De Peer Y."/>
            <person name="Van Deynze A."/>
        </authorList>
    </citation>
    <scope>NUCLEOTIDE SEQUENCE</scope>
    <source>
        <tissue evidence="7">Leaves</tissue>
    </source>
</reference>
<dbReference type="GO" id="GO:0004867">
    <property type="term" value="F:serine-type endopeptidase inhibitor activity"/>
    <property type="evidence" value="ECO:0007669"/>
    <property type="project" value="InterPro"/>
</dbReference>
<dbReference type="InterPro" id="IPR042185">
    <property type="entry name" value="Serpin_sf_2"/>
</dbReference>
<dbReference type="InterPro" id="IPR023796">
    <property type="entry name" value="Serpin_dom"/>
</dbReference>
<evidence type="ECO:0000256" key="5">
    <source>
        <dbReference type="RuleBase" id="RU000411"/>
    </source>
</evidence>
<dbReference type="Gene3D" id="6.20.40.10">
    <property type="match status" value="1"/>
</dbReference>
<sequence>MSRLPTPSSIYVRSLVHTPSNDISLPQEEENSSHLVVMALEKKSMRACQSGQTAFTARLLGRFTSEAAASGRILIFSPLSIHVALALMSTGASGDTLAEILSVAGAPSREELREFVRDSLIDSVLADQSGSGGPIVVFACGAWTDWRKPLKPEYRDAIVNTFRGSTTTVDFEDKPVESRQQINSWVAEVTRGLITELVKPEDQRTETVNVVVNAIYFKGEWCDPFDKNYTQDREFYRLDASSVKVAFMQMWTSQQIACHNGFKVLKLPYKRMVADSAFDWNQCKGIPKFSMCIFLPDSNDGLQSLTEKIASTPEFLHNHLPSYPSTASVTEIAEVEETDGPIYVSVVIHKAVVDVNEEGCEAAAVTESDDDMGFCLDYEPPKEVDFVADHPFAFFIIEETSGSIVFAGHVLDPSSE</sequence>
<keyword evidence="3" id="KW-0722">Serine protease inhibitor</keyword>
<dbReference type="InterPro" id="IPR036186">
    <property type="entry name" value="Serpin_sf"/>
</dbReference>
<dbReference type="AlphaFoldDB" id="A0A835B7D3"/>
<dbReference type="PANTHER" id="PTHR11461:SF209">
    <property type="entry name" value="SERPIN-Z8-RELATED"/>
    <property type="match status" value="1"/>
</dbReference>
<comment type="caution">
    <text evidence="7">The sequence shown here is derived from an EMBL/GenBank/DDBJ whole genome shotgun (WGS) entry which is preliminary data.</text>
</comment>
<keyword evidence="2" id="KW-0646">Protease inhibitor</keyword>
<dbReference type="GO" id="GO:0005615">
    <property type="term" value="C:extracellular space"/>
    <property type="evidence" value="ECO:0007669"/>
    <property type="project" value="InterPro"/>
</dbReference>
<dbReference type="SMART" id="SM00093">
    <property type="entry name" value="SERPIN"/>
    <property type="match status" value="1"/>
</dbReference>
<dbReference type="PANTHER" id="PTHR11461">
    <property type="entry name" value="SERINE PROTEASE INHIBITOR, SERPIN"/>
    <property type="match status" value="1"/>
</dbReference>
<evidence type="ECO:0000256" key="4">
    <source>
        <dbReference type="ARBA" id="ARBA00049586"/>
    </source>
</evidence>
<keyword evidence="8" id="KW-1185">Reference proteome</keyword>
<organism evidence="7 8">
    <name type="scientific">Digitaria exilis</name>
    <dbReference type="NCBI Taxonomy" id="1010633"/>
    <lineage>
        <taxon>Eukaryota</taxon>
        <taxon>Viridiplantae</taxon>
        <taxon>Streptophyta</taxon>
        <taxon>Embryophyta</taxon>
        <taxon>Tracheophyta</taxon>
        <taxon>Spermatophyta</taxon>
        <taxon>Magnoliopsida</taxon>
        <taxon>Liliopsida</taxon>
        <taxon>Poales</taxon>
        <taxon>Poaceae</taxon>
        <taxon>PACMAD clade</taxon>
        <taxon>Panicoideae</taxon>
        <taxon>Panicodae</taxon>
        <taxon>Paniceae</taxon>
        <taxon>Anthephorinae</taxon>
        <taxon>Digitaria</taxon>
    </lineage>
</organism>
<comment type="function">
    <text evidence="4">Probable serine protease inhibitor.</text>
</comment>
<evidence type="ECO:0000259" key="6">
    <source>
        <dbReference type="SMART" id="SM00093"/>
    </source>
</evidence>
<evidence type="ECO:0000313" key="8">
    <source>
        <dbReference type="Proteomes" id="UP000636709"/>
    </source>
</evidence>